<comment type="caution">
    <text evidence="2">The sequence shown here is derived from an EMBL/GenBank/DDBJ whole genome shotgun (WGS) entry which is preliminary data.</text>
</comment>
<protein>
    <submittedName>
        <fullName evidence="2">Uncharacterized protein</fullName>
    </submittedName>
</protein>
<feature type="compositionally biased region" description="Pro residues" evidence="1">
    <location>
        <begin position="40"/>
        <end position="49"/>
    </location>
</feature>
<dbReference type="Proteomes" id="UP000886523">
    <property type="component" value="Unassembled WGS sequence"/>
</dbReference>
<feature type="region of interest" description="Disordered" evidence="1">
    <location>
        <begin position="313"/>
        <end position="345"/>
    </location>
</feature>
<gene>
    <name evidence="2" type="ORF">BS47DRAFT_126996</name>
</gene>
<reference evidence="2" key="1">
    <citation type="journal article" date="2020" name="Nat. Commun.">
        <title>Large-scale genome sequencing of mycorrhizal fungi provides insights into the early evolution of symbiotic traits.</title>
        <authorList>
            <person name="Miyauchi S."/>
            <person name="Kiss E."/>
            <person name="Kuo A."/>
            <person name="Drula E."/>
            <person name="Kohler A."/>
            <person name="Sanchez-Garcia M."/>
            <person name="Morin E."/>
            <person name="Andreopoulos B."/>
            <person name="Barry K.W."/>
            <person name="Bonito G."/>
            <person name="Buee M."/>
            <person name="Carver A."/>
            <person name="Chen C."/>
            <person name="Cichocki N."/>
            <person name="Clum A."/>
            <person name="Culley D."/>
            <person name="Crous P.W."/>
            <person name="Fauchery L."/>
            <person name="Girlanda M."/>
            <person name="Hayes R.D."/>
            <person name="Keri Z."/>
            <person name="LaButti K."/>
            <person name="Lipzen A."/>
            <person name="Lombard V."/>
            <person name="Magnuson J."/>
            <person name="Maillard F."/>
            <person name="Murat C."/>
            <person name="Nolan M."/>
            <person name="Ohm R.A."/>
            <person name="Pangilinan J."/>
            <person name="Pereira M.F."/>
            <person name="Perotto S."/>
            <person name="Peter M."/>
            <person name="Pfister S."/>
            <person name="Riley R."/>
            <person name="Sitrit Y."/>
            <person name="Stielow J.B."/>
            <person name="Szollosi G."/>
            <person name="Zifcakova L."/>
            <person name="Stursova M."/>
            <person name="Spatafora J.W."/>
            <person name="Tedersoo L."/>
            <person name="Vaario L.M."/>
            <person name="Yamada A."/>
            <person name="Yan M."/>
            <person name="Wang P."/>
            <person name="Xu J."/>
            <person name="Bruns T."/>
            <person name="Baldrian P."/>
            <person name="Vilgalys R."/>
            <person name="Dunand C."/>
            <person name="Henrissat B."/>
            <person name="Grigoriev I.V."/>
            <person name="Hibbett D."/>
            <person name="Nagy L.G."/>
            <person name="Martin F.M."/>
        </authorList>
    </citation>
    <scope>NUCLEOTIDE SEQUENCE</scope>
    <source>
        <strain evidence="2">UP504</strain>
    </source>
</reference>
<sequence length="345" mass="37499">MPSLGGITAWISVGEQKLDEIGVDIRDDLATCYVQVPGIPQVPPAPEPTSPSTNPPTSAHPITPPLPASTNLEYAVNWKISDLTYSLAVKVVIDGKLEIEKVHLGRGAIVQAKNTGSIDALPVTDDWSKRRLLTFVKLQAAEDAQLPSEEVGSIKLSFYRAGRASLSGGIKTAATGFHRTGVVDPGSLIKHTTVDDIYTHSHATGLGSITFGPPKKVPSVGARDPHPYVSFLFQYRSRELISEIAPDDWLLTAPPPVNFEKELPTIRNEGNESHIHLGGSGASHMSKKPSIAVRAKKWAADVKHTAQAVRMARSAPDRVKTRTCQHRTNQRPFYPSQPRSWRPCP</sequence>
<accession>A0A9P6DTP4</accession>
<dbReference type="AlphaFoldDB" id="A0A9P6DTP4"/>
<dbReference type="EMBL" id="MU129028">
    <property type="protein sequence ID" value="KAF9509785.1"/>
    <property type="molecule type" value="Genomic_DNA"/>
</dbReference>
<evidence type="ECO:0000313" key="3">
    <source>
        <dbReference type="Proteomes" id="UP000886523"/>
    </source>
</evidence>
<keyword evidence="3" id="KW-1185">Reference proteome</keyword>
<evidence type="ECO:0000313" key="2">
    <source>
        <dbReference type="EMBL" id="KAF9509785.1"/>
    </source>
</evidence>
<proteinExistence type="predicted"/>
<name>A0A9P6DTP4_9AGAM</name>
<dbReference type="OrthoDB" id="10263477at2759"/>
<organism evidence="2 3">
    <name type="scientific">Hydnum rufescens UP504</name>
    <dbReference type="NCBI Taxonomy" id="1448309"/>
    <lineage>
        <taxon>Eukaryota</taxon>
        <taxon>Fungi</taxon>
        <taxon>Dikarya</taxon>
        <taxon>Basidiomycota</taxon>
        <taxon>Agaricomycotina</taxon>
        <taxon>Agaricomycetes</taxon>
        <taxon>Cantharellales</taxon>
        <taxon>Hydnaceae</taxon>
        <taxon>Hydnum</taxon>
    </lineage>
</organism>
<feature type="region of interest" description="Disordered" evidence="1">
    <location>
        <begin position="40"/>
        <end position="64"/>
    </location>
</feature>
<feature type="compositionally biased region" description="Low complexity" evidence="1">
    <location>
        <begin position="50"/>
        <end position="61"/>
    </location>
</feature>
<evidence type="ECO:0000256" key="1">
    <source>
        <dbReference type="SAM" id="MobiDB-lite"/>
    </source>
</evidence>